<evidence type="ECO:0000256" key="2">
    <source>
        <dbReference type="SAM" id="Phobius"/>
    </source>
</evidence>
<protein>
    <submittedName>
        <fullName evidence="3">Uncharacterized protein</fullName>
    </submittedName>
</protein>
<proteinExistence type="predicted"/>
<name>A0ABY1NXA4_9RHOB</name>
<keyword evidence="2" id="KW-0812">Transmembrane</keyword>
<feature type="compositionally biased region" description="Basic and acidic residues" evidence="1">
    <location>
        <begin position="17"/>
        <end position="29"/>
    </location>
</feature>
<feature type="transmembrane region" description="Helical" evidence="2">
    <location>
        <begin position="90"/>
        <end position="120"/>
    </location>
</feature>
<evidence type="ECO:0000313" key="4">
    <source>
        <dbReference type="Proteomes" id="UP001157961"/>
    </source>
</evidence>
<feature type="region of interest" description="Disordered" evidence="1">
    <location>
        <begin position="1"/>
        <end position="29"/>
    </location>
</feature>
<sequence length="161" mass="18194">MRHELRLGDFEPVQPQADHDGQQDVASDVRVENRRLMREAKHRMAKLSGKSVKPQDEPQSDSVVPSLAQAAPSLSEDAIEENVRWPRPRLLALIVVITLAAVVPSITIRLMIWMVVMLLLTAVLLGPERARDAVYAAVHHLSRMWGREIGIVRRLLDRIPH</sequence>
<dbReference type="EMBL" id="FXTY01000003">
    <property type="protein sequence ID" value="SMP20469.1"/>
    <property type="molecule type" value="Genomic_DNA"/>
</dbReference>
<organism evidence="3 4">
    <name type="scientific">Shimia sagamensis</name>
    <dbReference type="NCBI Taxonomy" id="1566352"/>
    <lineage>
        <taxon>Bacteria</taxon>
        <taxon>Pseudomonadati</taxon>
        <taxon>Pseudomonadota</taxon>
        <taxon>Alphaproteobacteria</taxon>
        <taxon>Rhodobacterales</taxon>
        <taxon>Roseobacteraceae</taxon>
    </lineage>
</organism>
<feature type="region of interest" description="Disordered" evidence="1">
    <location>
        <begin position="42"/>
        <end position="67"/>
    </location>
</feature>
<keyword evidence="2" id="KW-0472">Membrane</keyword>
<comment type="caution">
    <text evidence="3">The sequence shown here is derived from an EMBL/GenBank/DDBJ whole genome shotgun (WGS) entry which is preliminary data.</text>
</comment>
<reference evidence="3 4" key="1">
    <citation type="submission" date="2017-05" db="EMBL/GenBank/DDBJ databases">
        <authorList>
            <person name="Varghese N."/>
            <person name="Submissions S."/>
        </authorList>
    </citation>
    <scope>NUCLEOTIDE SEQUENCE [LARGE SCALE GENOMIC DNA]</scope>
    <source>
        <strain evidence="3 4">DSM 29734</strain>
    </source>
</reference>
<keyword evidence="4" id="KW-1185">Reference proteome</keyword>
<accession>A0ABY1NXA4</accession>
<gene>
    <name evidence="3" type="ORF">SAMN06265373_103526</name>
</gene>
<evidence type="ECO:0000313" key="3">
    <source>
        <dbReference type="EMBL" id="SMP20469.1"/>
    </source>
</evidence>
<dbReference type="Proteomes" id="UP001157961">
    <property type="component" value="Unassembled WGS sequence"/>
</dbReference>
<dbReference type="RefSeq" id="WP_283425948.1">
    <property type="nucleotide sequence ID" value="NZ_FXTY01000003.1"/>
</dbReference>
<evidence type="ECO:0000256" key="1">
    <source>
        <dbReference type="SAM" id="MobiDB-lite"/>
    </source>
</evidence>
<keyword evidence="2" id="KW-1133">Transmembrane helix</keyword>